<evidence type="ECO:0000256" key="1">
    <source>
        <dbReference type="ARBA" id="ARBA00023125"/>
    </source>
</evidence>
<keyword evidence="1 2" id="KW-0238">DNA-binding</keyword>
<keyword evidence="6" id="KW-1185">Reference proteome</keyword>
<evidence type="ECO:0000313" key="5">
    <source>
        <dbReference type="EMBL" id="SEA79136.1"/>
    </source>
</evidence>
<name>A0A1H4E2J2_9BACT</name>
<proteinExistence type="predicted"/>
<gene>
    <name evidence="5" type="ORF">SAMN05660909_03454</name>
</gene>
<dbReference type="PIRSF" id="PIRSF002070">
    <property type="entry name" value="SSB"/>
    <property type="match status" value="1"/>
</dbReference>
<dbReference type="OrthoDB" id="957856at2"/>
<accession>A0A1H4E2J2</accession>
<evidence type="ECO:0000256" key="2">
    <source>
        <dbReference type="PIRNR" id="PIRNR002070"/>
    </source>
</evidence>
<dbReference type="Pfam" id="PF00436">
    <property type="entry name" value="SSB"/>
    <property type="match status" value="1"/>
</dbReference>
<dbReference type="Gene3D" id="2.40.50.140">
    <property type="entry name" value="Nucleic acid-binding proteins"/>
    <property type="match status" value="1"/>
</dbReference>
<evidence type="ECO:0000256" key="4">
    <source>
        <dbReference type="SAM" id="MobiDB-lite"/>
    </source>
</evidence>
<evidence type="ECO:0000256" key="3">
    <source>
        <dbReference type="RuleBase" id="RU000524"/>
    </source>
</evidence>
<sequence>MIRMQLIGHLGRDVVKKEVNGAKVFSFPVAVNERFKNSLGVLEERTTWIDCSLWERGENVAPYLTQGTLVFLDGFPKADAYVNQSTGALTGSFKLRVYSLQLLSRKDEERRKAILSDVPVSEAEPVQEQPADDLPF</sequence>
<dbReference type="GO" id="GO:0006260">
    <property type="term" value="P:DNA replication"/>
    <property type="evidence" value="ECO:0007669"/>
    <property type="project" value="InterPro"/>
</dbReference>
<dbReference type="PROSITE" id="PS50935">
    <property type="entry name" value="SSB"/>
    <property type="match status" value="1"/>
</dbReference>
<reference evidence="6" key="1">
    <citation type="submission" date="2016-10" db="EMBL/GenBank/DDBJ databases">
        <authorList>
            <person name="Varghese N."/>
            <person name="Submissions S."/>
        </authorList>
    </citation>
    <scope>NUCLEOTIDE SEQUENCE [LARGE SCALE GENOMIC DNA]</scope>
    <source>
        <strain evidence="6">DSM 23920</strain>
    </source>
</reference>
<dbReference type="GO" id="GO:0003697">
    <property type="term" value="F:single-stranded DNA binding"/>
    <property type="evidence" value="ECO:0007669"/>
    <property type="project" value="InterPro"/>
</dbReference>
<evidence type="ECO:0000313" key="6">
    <source>
        <dbReference type="Proteomes" id="UP000199656"/>
    </source>
</evidence>
<dbReference type="STRING" id="408074.SAMN05660909_03454"/>
<dbReference type="EMBL" id="FNRL01000016">
    <property type="protein sequence ID" value="SEA79136.1"/>
    <property type="molecule type" value="Genomic_DNA"/>
</dbReference>
<organism evidence="5 6">
    <name type="scientific">Chitinophaga terrae</name>
    <name type="common">ex Kim and Jung 2007</name>
    <dbReference type="NCBI Taxonomy" id="408074"/>
    <lineage>
        <taxon>Bacteria</taxon>
        <taxon>Pseudomonadati</taxon>
        <taxon>Bacteroidota</taxon>
        <taxon>Chitinophagia</taxon>
        <taxon>Chitinophagales</taxon>
        <taxon>Chitinophagaceae</taxon>
        <taxon>Chitinophaga</taxon>
    </lineage>
</organism>
<dbReference type="AlphaFoldDB" id="A0A1H4E2J2"/>
<dbReference type="SUPFAM" id="SSF50249">
    <property type="entry name" value="Nucleic acid-binding proteins"/>
    <property type="match status" value="1"/>
</dbReference>
<dbReference type="RefSeq" id="WP_089763180.1">
    <property type="nucleotide sequence ID" value="NZ_BKAT01000029.1"/>
</dbReference>
<dbReference type="InterPro" id="IPR000424">
    <property type="entry name" value="Primosome_PriB/ssb"/>
</dbReference>
<feature type="region of interest" description="Disordered" evidence="4">
    <location>
        <begin position="116"/>
        <end position="136"/>
    </location>
</feature>
<protein>
    <recommendedName>
        <fullName evidence="2 3">Single-stranded DNA-binding protein</fullName>
    </recommendedName>
</protein>
<dbReference type="Proteomes" id="UP000199656">
    <property type="component" value="Unassembled WGS sequence"/>
</dbReference>
<dbReference type="InterPro" id="IPR012340">
    <property type="entry name" value="NA-bd_OB-fold"/>
</dbReference>
<dbReference type="InterPro" id="IPR011344">
    <property type="entry name" value="ssDNA-bd"/>
</dbReference>
<dbReference type="NCBIfam" id="TIGR00621">
    <property type="entry name" value="ssb"/>
    <property type="match status" value="1"/>
</dbReference>